<dbReference type="GO" id="GO:0016301">
    <property type="term" value="F:kinase activity"/>
    <property type="evidence" value="ECO:0007669"/>
    <property type="project" value="UniProtKB-KW"/>
</dbReference>
<comment type="caution">
    <text evidence="2">The sequence shown here is derived from an EMBL/GenBank/DDBJ whole genome shotgun (WGS) entry which is preliminary data.</text>
</comment>
<protein>
    <submittedName>
        <fullName evidence="2">Serine/threonine-protein kinase samkB</fullName>
    </submittedName>
</protein>
<gene>
    <name evidence="2" type="ORF">O6P43_026955</name>
</gene>
<organism evidence="2 3">
    <name type="scientific">Quillaja saponaria</name>
    <name type="common">Soap bark tree</name>
    <dbReference type="NCBI Taxonomy" id="32244"/>
    <lineage>
        <taxon>Eukaryota</taxon>
        <taxon>Viridiplantae</taxon>
        <taxon>Streptophyta</taxon>
        <taxon>Embryophyta</taxon>
        <taxon>Tracheophyta</taxon>
        <taxon>Spermatophyta</taxon>
        <taxon>Magnoliopsida</taxon>
        <taxon>eudicotyledons</taxon>
        <taxon>Gunneridae</taxon>
        <taxon>Pentapetalae</taxon>
        <taxon>rosids</taxon>
        <taxon>fabids</taxon>
        <taxon>Fabales</taxon>
        <taxon>Quillajaceae</taxon>
        <taxon>Quillaja</taxon>
    </lineage>
</organism>
<accession>A0AAD7L3Q7</accession>
<feature type="compositionally biased region" description="Polar residues" evidence="1">
    <location>
        <begin position="258"/>
        <end position="267"/>
    </location>
</feature>
<feature type="region of interest" description="Disordered" evidence="1">
    <location>
        <begin position="240"/>
        <end position="284"/>
    </location>
</feature>
<dbReference type="PANTHER" id="PTHR34057:SF10">
    <property type="entry name" value="TRANSPOSASE, PTTA_EN_SPM, PLANT"/>
    <property type="match status" value="1"/>
</dbReference>
<keyword evidence="2" id="KW-0808">Transferase</keyword>
<evidence type="ECO:0000256" key="1">
    <source>
        <dbReference type="SAM" id="MobiDB-lite"/>
    </source>
</evidence>
<dbReference type="PANTHER" id="PTHR34057">
    <property type="entry name" value="ELONGATION FACTOR"/>
    <property type="match status" value="1"/>
</dbReference>
<evidence type="ECO:0000313" key="3">
    <source>
        <dbReference type="Proteomes" id="UP001163823"/>
    </source>
</evidence>
<dbReference type="AlphaFoldDB" id="A0AAD7L3Q7"/>
<dbReference type="EMBL" id="JARAOO010000011">
    <property type="protein sequence ID" value="KAJ7950812.1"/>
    <property type="molecule type" value="Genomic_DNA"/>
</dbReference>
<dbReference type="Proteomes" id="UP001163823">
    <property type="component" value="Chromosome 11"/>
</dbReference>
<proteinExistence type="predicted"/>
<dbReference type="KEGG" id="qsa:O6P43_026955"/>
<sequence>MGPDLELKMKSESALDISVVTGNVIVPVVPEVEVLSHEFNHKIHASGMDALVVEKAAPSNENEDVEVNIIDYARLSNVFPVEVVQKDVTESSNSFGDTEFQTENELILSDTEVESRLHDSNESPLIFDGWREPFRISSDQDLASPPKVENRFTVRSPYTASQHECEFSMGDVLTPESFVASDEEMAPLCTIGTTDQPRACEYGVLIQSEPANEKLYAVEESRSLLMQKPQELSEELKTNLPGHVSEPDLPSENAVPVVQSTMKSLSASKSNSPRNPRSRKRKIG</sequence>
<evidence type="ECO:0000313" key="2">
    <source>
        <dbReference type="EMBL" id="KAJ7950812.1"/>
    </source>
</evidence>
<keyword evidence="2" id="KW-0418">Kinase</keyword>
<name>A0AAD7L3Q7_QUISA</name>
<reference evidence="2" key="1">
    <citation type="journal article" date="2023" name="Science">
        <title>Elucidation of the pathway for biosynthesis of saponin adjuvants from the soapbark tree.</title>
        <authorList>
            <person name="Reed J."/>
            <person name="Orme A."/>
            <person name="El-Demerdash A."/>
            <person name="Owen C."/>
            <person name="Martin L.B.B."/>
            <person name="Misra R.C."/>
            <person name="Kikuchi S."/>
            <person name="Rejzek M."/>
            <person name="Martin A.C."/>
            <person name="Harkess A."/>
            <person name="Leebens-Mack J."/>
            <person name="Louveau T."/>
            <person name="Stephenson M.J."/>
            <person name="Osbourn A."/>
        </authorList>
    </citation>
    <scope>NUCLEOTIDE SEQUENCE</scope>
    <source>
        <strain evidence="2">S10</strain>
    </source>
</reference>
<keyword evidence="3" id="KW-1185">Reference proteome</keyword>